<sequence length="266" mass="29455">MPSSGVIIVRPSTGFEEETTSLRGHISNYMSSTSYKASYPGLLQLDSIHSDIYALSNCEASVVGSPQLIRHYHSSANAGFLARLSMRHRAVKVGRPAWEGIFHQSTRREVLPRSWELTLWRPSNSQHPPQHILKFGYPASANSQSQHSSQGERETSHPVTAHIRGRWSVEGAEGHPSDNTHMCIKVEREVEGAYLSRCCTLVAVLSCRRGIRKTMRGPKKADRALPPPWLGSRRQERVRNGPSIMKARGMGSVSSSPAVGNELEPI</sequence>
<dbReference type="EMBL" id="JARBHB010000009">
    <property type="protein sequence ID" value="KAJ8875583.1"/>
    <property type="molecule type" value="Genomic_DNA"/>
</dbReference>
<dbReference type="Proteomes" id="UP001159363">
    <property type="component" value="Chromosome 8"/>
</dbReference>
<feature type="region of interest" description="Disordered" evidence="1">
    <location>
        <begin position="218"/>
        <end position="266"/>
    </location>
</feature>
<protein>
    <submittedName>
        <fullName evidence="2">Uncharacterized protein</fullName>
    </submittedName>
</protein>
<organism evidence="2 3">
    <name type="scientific">Dryococelus australis</name>
    <dbReference type="NCBI Taxonomy" id="614101"/>
    <lineage>
        <taxon>Eukaryota</taxon>
        <taxon>Metazoa</taxon>
        <taxon>Ecdysozoa</taxon>
        <taxon>Arthropoda</taxon>
        <taxon>Hexapoda</taxon>
        <taxon>Insecta</taxon>
        <taxon>Pterygota</taxon>
        <taxon>Neoptera</taxon>
        <taxon>Polyneoptera</taxon>
        <taxon>Phasmatodea</taxon>
        <taxon>Verophasmatodea</taxon>
        <taxon>Anareolatae</taxon>
        <taxon>Phasmatidae</taxon>
        <taxon>Eurycanthinae</taxon>
        <taxon>Dryococelus</taxon>
    </lineage>
</organism>
<evidence type="ECO:0000256" key="1">
    <source>
        <dbReference type="SAM" id="MobiDB-lite"/>
    </source>
</evidence>
<comment type="caution">
    <text evidence="2">The sequence shown here is derived from an EMBL/GenBank/DDBJ whole genome shotgun (WGS) entry which is preliminary data.</text>
</comment>
<gene>
    <name evidence="2" type="ORF">PR048_023479</name>
</gene>
<name>A0ABQ9GUA7_9NEOP</name>
<evidence type="ECO:0000313" key="2">
    <source>
        <dbReference type="EMBL" id="KAJ8875583.1"/>
    </source>
</evidence>
<feature type="region of interest" description="Disordered" evidence="1">
    <location>
        <begin position="140"/>
        <end position="160"/>
    </location>
</feature>
<proteinExistence type="predicted"/>
<accession>A0ABQ9GUA7</accession>
<keyword evidence="3" id="KW-1185">Reference proteome</keyword>
<evidence type="ECO:0000313" key="3">
    <source>
        <dbReference type="Proteomes" id="UP001159363"/>
    </source>
</evidence>
<reference evidence="2 3" key="1">
    <citation type="submission" date="2023-02" db="EMBL/GenBank/DDBJ databases">
        <title>LHISI_Scaffold_Assembly.</title>
        <authorList>
            <person name="Stuart O.P."/>
            <person name="Cleave R."/>
            <person name="Magrath M.J.L."/>
            <person name="Mikheyev A.S."/>
        </authorList>
    </citation>
    <scope>NUCLEOTIDE SEQUENCE [LARGE SCALE GENOMIC DNA]</scope>
    <source>
        <strain evidence="2">Daus_M_001</strain>
        <tissue evidence="2">Leg muscle</tissue>
    </source>
</reference>